<dbReference type="Proteomes" id="UP000683139">
    <property type="component" value="Unassembled WGS sequence"/>
</dbReference>
<evidence type="ECO:0000313" key="1">
    <source>
        <dbReference type="EMBL" id="GIP14395.1"/>
    </source>
</evidence>
<reference evidence="1" key="1">
    <citation type="submission" date="2021-03" db="EMBL/GenBank/DDBJ databases">
        <title>Antimicrobial resistance genes in bacteria isolated from Japanese honey, and their potential for conferring macrolide and lincosamide resistance in the American foulbrood pathogen Paenibacillus larvae.</title>
        <authorList>
            <person name="Okamoto M."/>
            <person name="Kumagai M."/>
            <person name="Kanamori H."/>
            <person name="Takamatsu D."/>
        </authorList>
    </citation>
    <scope>NUCLEOTIDE SEQUENCE</scope>
    <source>
        <strain evidence="1">J40TS1</strain>
    </source>
</reference>
<proteinExistence type="predicted"/>
<dbReference type="InterPro" id="IPR024411">
    <property type="entry name" value="Tail_terminator_phage"/>
</dbReference>
<dbReference type="EMBL" id="BOSE01000001">
    <property type="protein sequence ID" value="GIP14395.1"/>
    <property type="molecule type" value="Genomic_DNA"/>
</dbReference>
<comment type="caution">
    <text evidence="1">The sequence shown here is derived from an EMBL/GenBank/DDBJ whole genome shotgun (WGS) entry which is preliminary data.</text>
</comment>
<name>A0A919YJM3_9BACL</name>
<protein>
    <submittedName>
        <fullName evidence="1">Uncharacterized protein</fullName>
    </submittedName>
</protein>
<keyword evidence="2" id="KW-1185">Reference proteome</keyword>
<accession>A0A919YJM3</accession>
<organism evidence="1 2">
    <name type="scientific">Paenibacillus montaniterrae</name>
    <dbReference type="NCBI Taxonomy" id="429341"/>
    <lineage>
        <taxon>Bacteria</taxon>
        <taxon>Bacillati</taxon>
        <taxon>Bacillota</taxon>
        <taxon>Bacilli</taxon>
        <taxon>Bacillales</taxon>
        <taxon>Paenibacillaceae</taxon>
        <taxon>Paenibacillus</taxon>
    </lineage>
</organism>
<sequence>MTLTLGAFRDWLKTQIDSPQWYAGKIDGKKEQCIGIYGTTGAPQRLAVGGKAATGYSVKAVSILVHWGRNSNTAEQKAQEVYDALFGVSNVTISGKRVIMFRLPQPEPISVGTDDEGIYEYVIEVHIYHER</sequence>
<dbReference type="AlphaFoldDB" id="A0A919YJM3"/>
<gene>
    <name evidence="1" type="ORF">J40TS1_00370</name>
</gene>
<dbReference type="RefSeq" id="WP_213512544.1">
    <property type="nucleotide sequence ID" value="NZ_BOSE01000001.1"/>
</dbReference>
<dbReference type="Pfam" id="PF12691">
    <property type="entry name" value="Phage_tail_terminator_6"/>
    <property type="match status" value="1"/>
</dbReference>
<evidence type="ECO:0000313" key="2">
    <source>
        <dbReference type="Proteomes" id="UP000683139"/>
    </source>
</evidence>